<keyword evidence="1" id="KW-0812">Transmembrane</keyword>
<dbReference type="PATRIC" id="fig|1434110.4.peg.3038"/>
<evidence type="ECO:0000313" key="3">
    <source>
        <dbReference type="Proteomes" id="UP000033101"/>
    </source>
</evidence>
<dbReference type="Proteomes" id="UP000033101">
    <property type="component" value="Chromosome"/>
</dbReference>
<keyword evidence="1" id="KW-0472">Membrane</keyword>
<reference evidence="2 3" key="1">
    <citation type="submission" date="2014-07" db="EMBL/GenBank/DDBJ databases">
        <title>Methanogenic archaea and the global carbon cycle.</title>
        <authorList>
            <person name="Henriksen J.R."/>
            <person name="Luke J."/>
            <person name="Reinhart S."/>
            <person name="Benedict M.N."/>
            <person name="Youngblut N.D."/>
            <person name="Metcalf M.E."/>
            <person name="Whitaker R.J."/>
            <person name="Metcalf W.W."/>
        </authorList>
    </citation>
    <scope>NUCLEOTIDE SEQUENCE [LARGE SCALE GENOMIC DNA]</scope>
    <source>
        <strain evidence="2 3">HB-1</strain>
    </source>
</reference>
<dbReference type="HOGENOM" id="CLU_191146_0_0_2"/>
<evidence type="ECO:0000313" key="2">
    <source>
        <dbReference type="EMBL" id="AKB78849.1"/>
    </source>
</evidence>
<protein>
    <submittedName>
        <fullName evidence="2">Uncharacterized protein</fullName>
    </submittedName>
</protein>
<dbReference type="EMBL" id="CP009516">
    <property type="protein sequence ID" value="AKB78849.1"/>
    <property type="molecule type" value="Genomic_DNA"/>
</dbReference>
<accession>A0A0E3SAS6</accession>
<dbReference type="STRING" id="1434110.MSHOH_2366"/>
<dbReference type="AlphaFoldDB" id="A0A0E3SAS6"/>
<feature type="transmembrane region" description="Helical" evidence="1">
    <location>
        <begin position="50"/>
        <end position="78"/>
    </location>
</feature>
<keyword evidence="1" id="KW-1133">Transmembrane helix</keyword>
<gene>
    <name evidence="2" type="ORF">MSHOH_2366</name>
</gene>
<keyword evidence="3" id="KW-1185">Reference proteome</keyword>
<name>A0A0E3SAS6_9EURY</name>
<evidence type="ECO:0000256" key="1">
    <source>
        <dbReference type="SAM" id="Phobius"/>
    </source>
</evidence>
<dbReference type="KEGG" id="mhor:MSHOH_2366"/>
<sequence length="86" mass="9858">MFKKTSSQKDKFLKKVSFMDCRRTHGVPALFSFFVPGLGQLIKGHFFKALCIWIAFAVTGAMHIIGTGTILWLIIWVWQLYDAYNA</sequence>
<proteinExistence type="predicted"/>
<organism evidence="2 3">
    <name type="scientific">Methanosarcina horonobensis HB-1 = JCM 15518</name>
    <dbReference type="NCBI Taxonomy" id="1434110"/>
    <lineage>
        <taxon>Archaea</taxon>
        <taxon>Methanobacteriati</taxon>
        <taxon>Methanobacteriota</taxon>
        <taxon>Stenosarchaea group</taxon>
        <taxon>Methanomicrobia</taxon>
        <taxon>Methanosarcinales</taxon>
        <taxon>Methanosarcinaceae</taxon>
        <taxon>Methanosarcina</taxon>
    </lineage>
</organism>